<proteinExistence type="inferred from homology"/>
<sequence>MNKHQDNYRLFFSQCVLCKGRTKRTQGICSDCVKDLPWIKHHCPCCFLPQEHDHLCQQCSAKTPAFQSVSALFDYQFPVNQLIAQIKYHDKPVYMAALAELMARHLSNAPQPDVLIPVPLHRSRLRERGYNQAEILARGVGRQLGIPVRCDLLSKTRATAQQMSLDRSSRQKNLKAAFECRPYSAQHIVLIDDVMTTGTTVREICKHLRQSPQQVIDVWVLVRTAEDR</sequence>
<dbReference type="CDD" id="cd06223">
    <property type="entry name" value="PRTases_typeI"/>
    <property type="match status" value="1"/>
</dbReference>
<dbReference type="SUPFAM" id="SSF53271">
    <property type="entry name" value="PRTase-like"/>
    <property type="match status" value="1"/>
</dbReference>
<dbReference type="Pfam" id="PF00156">
    <property type="entry name" value="Pribosyltran"/>
    <property type="match status" value="1"/>
</dbReference>
<feature type="domain" description="Double zinc ribbon" evidence="3">
    <location>
        <begin position="10"/>
        <end position="59"/>
    </location>
</feature>
<keyword evidence="5" id="KW-1185">Reference proteome</keyword>
<dbReference type="RefSeq" id="WP_193952037.1">
    <property type="nucleotide sequence ID" value="NZ_JADEYS010000003.1"/>
</dbReference>
<name>A0A8J7FB79_9GAMM</name>
<feature type="domain" description="Phosphoribosyltransferase" evidence="2">
    <location>
        <begin position="89"/>
        <end position="226"/>
    </location>
</feature>
<reference evidence="4" key="1">
    <citation type="submission" date="2020-10" db="EMBL/GenBank/DDBJ databases">
        <title>Bacterium isolated from coastal waters sediment.</title>
        <authorList>
            <person name="Chen R.-J."/>
            <person name="Lu D.-C."/>
            <person name="Zhu K.-L."/>
            <person name="Du Z.-J."/>
        </authorList>
    </citation>
    <scope>NUCLEOTIDE SEQUENCE</scope>
    <source>
        <strain evidence="4">N1Y112</strain>
    </source>
</reference>
<dbReference type="Pfam" id="PF18912">
    <property type="entry name" value="DZR_2"/>
    <property type="match status" value="1"/>
</dbReference>
<comment type="similarity">
    <text evidence="1">Belongs to the ComF/GntX family.</text>
</comment>
<evidence type="ECO:0000256" key="1">
    <source>
        <dbReference type="ARBA" id="ARBA00008007"/>
    </source>
</evidence>
<gene>
    <name evidence="4" type="ORF">IOQ59_04355</name>
</gene>
<dbReference type="Gene3D" id="3.40.50.2020">
    <property type="match status" value="1"/>
</dbReference>
<dbReference type="EMBL" id="JADEYS010000003">
    <property type="protein sequence ID" value="MBE9396489.1"/>
    <property type="molecule type" value="Genomic_DNA"/>
</dbReference>
<dbReference type="AlphaFoldDB" id="A0A8J7FB79"/>
<dbReference type="Proteomes" id="UP000640333">
    <property type="component" value="Unassembled WGS sequence"/>
</dbReference>
<organism evidence="4 5">
    <name type="scientific">Pontibacterium sinense</name>
    <dbReference type="NCBI Taxonomy" id="2781979"/>
    <lineage>
        <taxon>Bacteria</taxon>
        <taxon>Pseudomonadati</taxon>
        <taxon>Pseudomonadota</taxon>
        <taxon>Gammaproteobacteria</taxon>
        <taxon>Oceanospirillales</taxon>
        <taxon>Oceanospirillaceae</taxon>
        <taxon>Pontibacterium</taxon>
    </lineage>
</organism>
<dbReference type="InterPro" id="IPR044005">
    <property type="entry name" value="DZR_2"/>
</dbReference>
<evidence type="ECO:0000259" key="3">
    <source>
        <dbReference type="Pfam" id="PF18912"/>
    </source>
</evidence>
<protein>
    <submittedName>
        <fullName evidence="4">ComF family protein</fullName>
    </submittedName>
</protein>
<dbReference type="PANTHER" id="PTHR47505">
    <property type="entry name" value="DNA UTILIZATION PROTEIN YHGH"/>
    <property type="match status" value="1"/>
</dbReference>
<dbReference type="InterPro" id="IPR029057">
    <property type="entry name" value="PRTase-like"/>
</dbReference>
<comment type="caution">
    <text evidence="4">The sequence shown here is derived from an EMBL/GenBank/DDBJ whole genome shotgun (WGS) entry which is preliminary data.</text>
</comment>
<dbReference type="InterPro" id="IPR000836">
    <property type="entry name" value="PRTase_dom"/>
</dbReference>
<dbReference type="PANTHER" id="PTHR47505:SF1">
    <property type="entry name" value="DNA UTILIZATION PROTEIN YHGH"/>
    <property type="match status" value="1"/>
</dbReference>
<dbReference type="InterPro" id="IPR051910">
    <property type="entry name" value="ComF/GntX_DNA_util-trans"/>
</dbReference>
<evidence type="ECO:0000259" key="2">
    <source>
        <dbReference type="Pfam" id="PF00156"/>
    </source>
</evidence>
<evidence type="ECO:0000313" key="4">
    <source>
        <dbReference type="EMBL" id="MBE9396489.1"/>
    </source>
</evidence>
<accession>A0A8J7FB79</accession>
<evidence type="ECO:0000313" key="5">
    <source>
        <dbReference type="Proteomes" id="UP000640333"/>
    </source>
</evidence>